<comment type="caution">
    <text evidence="6">The sequence shown here is derived from an EMBL/GenBank/DDBJ whole genome shotgun (WGS) entry which is preliminary data.</text>
</comment>
<dbReference type="GO" id="GO:0046872">
    <property type="term" value="F:metal ion binding"/>
    <property type="evidence" value="ECO:0007669"/>
    <property type="project" value="UniProtKB-KW"/>
</dbReference>
<gene>
    <name evidence="6" type="ORF">BCL67_103191</name>
</gene>
<dbReference type="EMBL" id="PVTY01000003">
    <property type="protein sequence ID" value="PRZ18205.1"/>
    <property type="molecule type" value="Genomic_DNA"/>
</dbReference>
<feature type="region of interest" description="Disordered" evidence="5">
    <location>
        <begin position="203"/>
        <end position="239"/>
    </location>
</feature>
<dbReference type="PANTHER" id="PTHR23407">
    <property type="entry name" value="ATPASE INHIBITOR/5-FORMYLTETRAHYDROFOLATE CYCLO-LIGASE"/>
    <property type="match status" value="1"/>
</dbReference>
<evidence type="ECO:0000256" key="1">
    <source>
        <dbReference type="ARBA" id="ARBA00010638"/>
    </source>
</evidence>
<comment type="cofactor">
    <cofactor evidence="4">
        <name>Mg(2+)</name>
        <dbReference type="ChEBI" id="CHEBI:18420"/>
    </cofactor>
</comment>
<feature type="compositionally biased region" description="Basic and acidic residues" evidence="5">
    <location>
        <begin position="222"/>
        <end position="239"/>
    </location>
</feature>
<dbReference type="GO" id="GO:0005524">
    <property type="term" value="F:ATP binding"/>
    <property type="evidence" value="ECO:0007669"/>
    <property type="project" value="UniProtKB-KW"/>
</dbReference>
<feature type="region of interest" description="Disordered" evidence="5">
    <location>
        <begin position="1"/>
        <end position="57"/>
    </location>
</feature>
<keyword evidence="2 4" id="KW-0547">Nucleotide-binding</keyword>
<dbReference type="GO" id="GO:0009396">
    <property type="term" value="P:folic acid-containing compound biosynthetic process"/>
    <property type="evidence" value="ECO:0007669"/>
    <property type="project" value="TreeGrafter"/>
</dbReference>
<evidence type="ECO:0000256" key="4">
    <source>
        <dbReference type="RuleBase" id="RU361279"/>
    </source>
</evidence>
<dbReference type="SUPFAM" id="SSF100950">
    <property type="entry name" value="NagB/RpiA/CoA transferase-like"/>
    <property type="match status" value="1"/>
</dbReference>
<dbReference type="Pfam" id="PF01812">
    <property type="entry name" value="5-FTHF_cyc-lig"/>
    <property type="match status" value="1"/>
</dbReference>
<evidence type="ECO:0000256" key="5">
    <source>
        <dbReference type="SAM" id="MobiDB-lite"/>
    </source>
</evidence>
<accession>A0A2T0YS76</accession>
<keyword evidence="4" id="KW-0460">Magnesium</keyword>
<evidence type="ECO:0000313" key="7">
    <source>
        <dbReference type="Proteomes" id="UP000238217"/>
    </source>
</evidence>
<comment type="catalytic activity">
    <reaction evidence="4">
        <text>(6S)-5-formyl-5,6,7,8-tetrahydrofolate + ATP = (6R)-5,10-methenyltetrahydrofolate + ADP + phosphate</text>
        <dbReference type="Rhea" id="RHEA:10488"/>
        <dbReference type="ChEBI" id="CHEBI:30616"/>
        <dbReference type="ChEBI" id="CHEBI:43474"/>
        <dbReference type="ChEBI" id="CHEBI:57455"/>
        <dbReference type="ChEBI" id="CHEBI:57457"/>
        <dbReference type="ChEBI" id="CHEBI:456216"/>
        <dbReference type="EC" id="6.3.3.2"/>
    </reaction>
</comment>
<evidence type="ECO:0000256" key="2">
    <source>
        <dbReference type="ARBA" id="ARBA00022741"/>
    </source>
</evidence>
<proteinExistence type="inferred from homology"/>
<dbReference type="EC" id="6.3.3.2" evidence="4"/>
<protein>
    <recommendedName>
        <fullName evidence="4">5-formyltetrahydrofolate cyclo-ligase</fullName>
        <ecNumber evidence="4">6.3.3.2</ecNumber>
    </recommendedName>
</protein>
<keyword evidence="3 4" id="KW-0067">ATP-binding</keyword>
<dbReference type="GO" id="GO:0035999">
    <property type="term" value="P:tetrahydrofolate interconversion"/>
    <property type="evidence" value="ECO:0007669"/>
    <property type="project" value="TreeGrafter"/>
</dbReference>
<reference evidence="6 7" key="1">
    <citation type="submission" date="2018-03" db="EMBL/GenBank/DDBJ databases">
        <title>Comparative analysis of microorganisms from saline springs in Andes Mountain Range, Colombia.</title>
        <authorList>
            <person name="Rubin E."/>
        </authorList>
    </citation>
    <scope>NUCLEOTIDE SEQUENCE [LARGE SCALE GENOMIC DNA]</scope>
    <source>
        <strain evidence="6 7">CG 35</strain>
    </source>
</reference>
<dbReference type="Proteomes" id="UP000238217">
    <property type="component" value="Unassembled WGS sequence"/>
</dbReference>
<dbReference type="InterPro" id="IPR002698">
    <property type="entry name" value="FTHF_cligase"/>
</dbReference>
<dbReference type="NCBIfam" id="TIGR02727">
    <property type="entry name" value="MTHFS_bact"/>
    <property type="match status" value="1"/>
</dbReference>
<organism evidence="6 7">
    <name type="scientific">Nesterenkonia sandarakina</name>
    <dbReference type="NCBI Taxonomy" id="272918"/>
    <lineage>
        <taxon>Bacteria</taxon>
        <taxon>Bacillati</taxon>
        <taxon>Actinomycetota</taxon>
        <taxon>Actinomycetes</taxon>
        <taxon>Micrococcales</taxon>
        <taxon>Micrococcaceae</taxon>
        <taxon>Nesterenkonia</taxon>
    </lineage>
</organism>
<feature type="compositionally biased region" description="Low complexity" evidence="5">
    <location>
        <begin position="19"/>
        <end position="36"/>
    </location>
</feature>
<dbReference type="InterPro" id="IPR037171">
    <property type="entry name" value="NagB/RpiA_transferase-like"/>
</dbReference>
<sequence>MPSPESEMLPEPPRERAPDLAPDAAPGPESPSAGVAAGAGAGAGAAASAAARADRSSIDLAKAAARSRLRAARRQLTADQVAARAQALARVLPSVVPAGSAVAGYMPMPGEPDVRPFLTEHAADGGAVYVPVIASPQSRVLEWVRWTPDAQLQRSAFAAIDEPHGDRLSTVALRELHPEGLTVLVPGLAVDHDGARMGQGGGFYDTAFGASPDQGTSTRAATETRDSGSRDPHSRDPRRRDSLRFIAVVHAAEVLSPGTFPVEAHDLRVHGIVTELGATTLRAL</sequence>
<keyword evidence="4" id="KW-0479">Metal-binding</keyword>
<dbReference type="PANTHER" id="PTHR23407:SF1">
    <property type="entry name" value="5-FORMYLTETRAHYDROFOLATE CYCLO-LIGASE"/>
    <property type="match status" value="1"/>
</dbReference>
<comment type="similarity">
    <text evidence="1 4">Belongs to the 5-formyltetrahydrofolate cyclo-ligase family.</text>
</comment>
<dbReference type="GO" id="GO:0030272">
    <property type="term" value="F:5-formyltetrahydrofolate cyclo-ligase activity"/>
    <property type="evidence" value="ECO:0007669"/>
    <property type="project" value="UniProtKB-EC"/>
</dbReference>
<dbReference type="Gene3D" id="3.40.50.10420">
    <property type="entry name" value="NagB/RpiA/CoA transferase-like"/>
    <property type="match status" value="1"/>
</dbReference>
<evidence type="ECO:0000256" key="3">
    <source>
        <dbReference type="ARBA" id="ARBA00022840"/>
    </source>
</evidence>
<name>A0A2T0YS76_9MICC</name>
<keyword evidence="7" id="KW-1185">Reference proteome</keyword>
<evidence type="ECO:0000313" key="6">
    <source>
        <dbReference type="EMBL" id="PRZ18205.1"/>
    </source>
</evidence>
<dbReference type="InterPro" id="IPR024185">
    <property type="entry name" value="FTHF_cligase-like_sf"/>
</dbReference>
<dbReference type="AlphaFoldDB" id="A0A2T0YS76"/>